<dbReference type="RefSeq" id="WP_318750394.1">
    <property type="nucleotide sequence ID" value="NZ_CP132508.1"/>
</dbReference>
<evidence type="ECO:0008006" key="3">
    <source>
        <dbReference type="Google" id="ProtNLM"/>
    </source>
</evidence>
<evidence type="ECO:0000313" key="2">
    <source>
        <dbReference type="Proteomes" id="UP001304683"/>
    </source>
</evidence>
<organism evidence="1 2">
    <name type="scientific">Thermaerobacter composti</name>
    <dbReference type="NCBI Taxonomy" id="554949"/>
    <lineage>
        <taxon>Bacteria</taxon>
        <taxon>Bacillati</taxon>
        <taxon>Bacillota</taxon>
        <taxon>Clostridia</taxon>
        <taxon>Eubacteriales</taxon>
        <taxon>Clostridiales Family XVII. Incertae Sedis</taxon>
        <taxon>Thermaerobacter</taxon>
    </lineage>
</organism>
<protein>
    <recommendedName>
        <fullName evidence="3">Alcohol dehydrogenase</fullName>
    </recommendedName>
</protein>
<dbReference type="Proteomes" id="UP001304683">
    <property type="component" value="Chromosome"/>
</dbReference>
<keyword evidence="2" id="KW-1185">Reference proteome</keyword>
<dbReference type="InterPro" id="IPR011032">
    <property type="entry name" value="GroES-like_sf"/>
</dbReference>
<evidence type="ECO:0000313" key="1">
    <source>
        <dbReference type="EMBL" id="WPD18571.1"/>
    </source>
</evidence>
<dbReference type="Gene3D" id="3.90.180.10">
    <property type="entry name" value="Medium-chain alcohol dehydrogenases, catalytic domain"/>
    <property type="match status" value="1"/>
</dbReference>
<accession>A0ABZ0QM45</accession>
<proteinExistence type="predicted"/>
<dbReference type="EMBL" id="CP132508">
    <property type="protein sequence ID" value="WPD18571.1"/>
    <property type="molecule type" value="Genomic_DNA"/>
</dbReference>
<reference evidence="1 2" key="1">
    <citation type="submission" date="2023-08" db="EMBL/GenBank/DDBJ databases">
        <title>Genome sequence of Thermaerobacter compostii strain Ins1, a spore-forming filamentous bacterium isolated from a deep geothermal reservoir.</title>
        <authorList>
            <person name="Bregnard D."/>
            <person name="Gonzalez D."/>
            <person name="Junier P."/>
        </authorList>
    </citation>
    <scope>NUCLEOTIDE SEQUENCE [LARGE SCALE GENOMIC DNA]</scope>
    <source>
        <strain evidence="1 2">Ins1</strain>
    </source>
</reference>
<gene>
    <name evidence="1" type="ORF">Q5761_09415</name>
</gene>
<name>A0ABZ0QM45_9FIRM</name>
<dbReference type="SUPFAM" id="SSF50129">
    <property type="entry name" value="GroES-like"/>
    <property type="match status" value="1"/>
</dbReference>
<sequence>MTVPKMVGEDEVMRAWRVVHELGPPQQALQLEEIPEPTVRRGTVKIQVEAAALHRPG</sequence>